<keyword evidence="14" id="KW-1185">Reference proteome</keyword>
<feature type="repeat" description="WD" evidence="10">
    <location>
        <begin position="103"/>
        <end position="142"/>
    </location>
</feature>
<dbReference type="Pfam" id="PF16095">
    <property type="entry name" value="COR-A"/>
    <property type="match status" value="1"/>
</dbReference>
<dbReference type="InterPro" id="IPR027417">
    <property type="entry name" value="P-loop_NTPase"/>
</dbReference>
<dbReference type="PROSITE" id="PS00678">
    <property type="entry name" value="WD_REPEATS_1"/>
    <property type="match status" value="1"/>
</dbReference>
<dbReference type="SUPFAM" id="SSF50998">
    <property type="entry name" value="Quinoprotein alcohol dehydrogenase-like"/>
    <property type="match status" value="1"/>
</dbReference>
<feature type="region of interest" description="Disordered" evidence="11">
    <location>
        <begin position="405"/>
        <end position="430"/>
    </location>
</feature>
<evidence type="ECO:0000256" key="8">
    <source>
        <dbReference type="ARBA" id="ARBA00047899"/>
    </source>
</evidence>
<evidence type="ECO:0000256" key="5">
    <source>
        <dbReference type="ARBA" id="ARBA00022741"/>
    </source>
</evidence>
<accession>A0A2R5GVY0</accession>
<dbReference type="EC" id="2.7.11.1" evidence="1"/>
<evidence type="ECO:0000256" key="2">
    <source>
        <dbReference type="ARBA" id="ARBA00022574"/>
    </source>
</evidence>
<dbReference type="SMART" id="SM00320">
    <property type="entry name" value="WD40"/>
    <property type="match status" value="6"/>
</dbReference>
<dbReference type="Pfam" id="PF13676">
    <property type="entry name" value="TIR_2"/>
    <property type="match status" value="1"/>
</dbReference>
<evidence type="ECO:0000256" key="11">
    <source>
        <dbReference type="SAM" id="MobiDB-lite"/>
    </source>
</evidence>
<evidence type="ECO:0000259" key="12">
    <source>
        <dbReference type="PROSITE" id="PS51424"/>
    </source>
</evidence>
<dbReference type="GO" id="GO:0016301">
    <property type="term" value="F:kinase activity"/>
    <property type="evidence" value="ECO:0007669"/>
    <property type="project" value="UniProtKB-KW"/>
</dbReference>
<dbReference type="EMBL" id="BEYU01000132">
    <property type="protein sequence ID" value="GBG32823.1"/>
    <property type="molecule type" value="Genomic_DNA"/>
</dbReference>
<dbReference type="InterPro" id="IPR011047">
    <property type="entry name" value="Quinoprotein_ADH-like_sf"/>
</dbReference>
<keyword evidence="3" id="KW-0808">Transferase</keyword>
<evidence type="ECO:0000256" key="7">
    <source>
        <dbReference type="ARBA" id="ARBA00022840"/>
    </source>
</evidence>
<dbReference type="InterPro" id="IPR035897">
    <property type="entry name" value="Toll_tir_struct_dom_sf"/>
</dbReference>
<sequence length="1125" mass="124558">MADDLESDSPQAICARAVNGVAQTADVVLAASEDGYLRAWSKKDGALVLEMKTPDNSAAVSLAVQGNLAVVGTSCYRKGFSKTEVPGGLFLIDLATASVLHALEGHTKSVLSVIFDGIEIISGSDDETILVWDKVSGQETVRIDAGATVWSVAAHENLLVTGLGNCTVRIFDRASGDPRHVLGEARGAVFAVAIDAQRMVSGSKDQKVRVYAVPSFKLLHVLRGHTNWVYSVALEGERIVSGTVRVWDARDGMELRVLRGHGDTVRSLSLLGLEIVSGSHDRSVRIWDAETGASTRTFLGTEAVRPIEEVLGATEAATEGLKAALANGDPAELGRCKLMVIGQGAAGKTSVVRSLLGIPPVVEHISTVGVKLTRTDAKSWNEIKDSDSGFERQAYRVAALRIAAQKKQPTSNNRPEERSARKNRQSLPKRVSQGLSNVAFGRRRSSAAQTFVAEVQVELVPEAEVAQRFDIAEIADMAGKTQSGQKIYFTIWDYAGQDVFYALHHIFLTREGGIFMLVFDMQELLIKQEKAVNYLFFWLNSVKLHAPTAPIILVGTHYDEASIDINEVEEILVENLSVDENENIVTNPAGELSFFPIDNMSREPGHASELRSAVEASASSLEAVSRKISLRWLKVLDDLLKLDCDHVPFETVQELATNYHAGDQTDELLSFFHELGVLVHLRATDILHDKVVLNPQWLLDKLSRVIADKIHVKQMRYNRELRNVGLKKDFAALRKRGIATLSLLRFLWNDEEVDYLRGFMHETMLMSDWAFPEEALTSGREDETFFLVSSLLKNVTDRELEQDIHSVRQGLTCILDFSQLYLPDGVFARLLSLCSKHSGDVTTKWGAPRLAGHQAIIRFGLSEFALEERNNQIRLIMVPGTRDPASTLKTLISMFRGARDAVFKDLPWQLHLQSPRNSSIRVEYGYLVDARRAEVTEVASVGVGNALVTDFEPFFEDGSLIEDEKDTGAVGQANIPLAAGLKYHVFLSHRQYDAGDACNLMAEKLRNRGLRVWIDQETEGNLAEDAMKRGIRESKFYLLFLSKTVFEGTVTMELEAALQEEKPILVVHESDPNRPGFAPFSAYIAAAPASAKHLFTEKESMPFQRRLYLAEAFYKELIERISATR</sequence>
<evidence type="ECO:0000313" key="13">
    <source>
        <dbReference type="EMBL" id="GBG32823.1"/>
    </source>
</evidence>
<dbReference type="PROSITE" id="PS50294">
    <property type="entry name" value="WD_REPEATS_REGION"/>
    <property type="match status" value="2"/>
</dbReference>
<dbReference type="PROSITE" id="PS50082">
    <property type="entry name" value="WD_REPEATS_2"/>
    <property type="match status" value="2"/>
</dbReference>
<dbReference type="InterPro" id="IPR032171">
    <property type="entry name" value="COR-A"/>
</dbReference>
<dbReference type="AlphaFoldDB" id="A0A2R5GVY0"/>
<keyword evidence="4" id="KW-0677">Repeat</keyword>
<keyword evidence="2 10" id="KW-0853">WD repeat</keyword>
<dbReference type="InterPro" id="IPR036388">
    <property type="entry name" value="WH-like_DNA-bd_sf"/>
</dbReference>
<dbReference type="PANTHER" id="PTHR19848:SF8">
    <property type="entry name" value="F-BOX AND WD REPEAT DOMAIN CONTAINING 7"/>
    <property type="match status" value="1"/>
</dbReference>
<reference evidence="13 14" key="1">
    <citation type="submission" date="2017-12" db="EMBL/GenBank/DDBJ databases">
        <title>Sequencing, de novo assembly and annotation of complete genome of a new Thraustochytrid species, strain FCC1311.</title>
        <authorList>
            <person name="Sedici K."/>
            <person name="Godart F."/>
            <person name="Aiese Cigliano R."/>
            <person name="Sanseverino W."/>
            <person name="Barakat M."/>
            <person name="Ortet P."/>
            <person name="Marechal E."/>
            <person name="Cagnac O."/>
            <person name="Amato A."/>
        </authorList>
    </citation>
    <scope>NUCLEOTIDE SEQUENCE [LARGE SCALE GENOMIC DNA]</scope>
</reference>
<dbReference type="PANTHER" id="PTHR19848">
    <property type="entry name" value="WD40 REPEAT PROTEIN"/>
    <property type="match status" value="1"/>
</dbReference>
<dbReference type="SUPFAM" id="SSF52540">
    <property type="entry name" value="P-loop containing nucleoside triphosphate hydrolases"/>
    <property type="match status" value="1"/>
</dbReference>
<dbReference type="PRINTS" id="PR00320">
    <property type="entry name" value="GPROTEINBRPT"/>
</dbReference>
<feature type="domain" description="Roc" evidence="12">
    <location>
        <begin position="329"/>
        <end position="621"/>
    </location>
</feature>
<protein>
    <recommendedName>
        <fullName evidence="1">non-specific serine/threonine protein kinase</fullName>
        <ecNumber evidence="1">2.7.11.1</ecNumber>
    </recommendedName>
</protein>
<dbReference type="Proteomes" id="UP000241890">
    <property type="component" value="Unassembled WGS sequence"/>
</dbReference>
<dbReference type="OrthoDB" id="10251448at2759"/>
<organism evidence="13 14">
    <name type="scientific">Hondaea fermentalgiana</name>
    <dbReference type="NCBI Taxonomy" id="2315210"/>
    <lineage>
        <taxon>Eukaryota</taxon>
        <taxon>Sar</taxon>
        <taxon>Stramenopiles</taxon>
        <taxon>Bigyra</taxon>
        <taxon>Labyrinthulomycetes</taxon>
        <taxon>Thraustochytrida</taxon>
        <taxon>Thraustochytriidae</taxon>
        <taxon>Hondaea</taxon>
    </lineage>
</organism>
<feature type="repeat" description="WD" evidence="10">
    <location>
        <begin position="258"/>
        <end position="297"/>
    </location>
</feature>
<dbReference type="Gene3D" id="1.10.10.10">
    <property type="entry name" value="Winged helix-like DNA-binding domain superfamily/Winged helix DNA-binding domain"/>
    <property type="match status" value="1"/>
</dbReference>
<dbReference type="Gene3D" id="3.40.50.10140">
    <property type="entry name" value="Toll/interleukin-1 receptor homology (TIR) domain"/>
    <property type="match status" value="1"/>
</dbReference>
<dbReference type="Gene3D" id="2.130.10.10">
    <property type="entry name" value="YVTN repeat-like/Quinoprotein amine dehydrogenase"/>
    <property type="match status" value="2"/>
</dbReference>
<name>A0A2R5GVY0_9STRA</name>
<dbReference type="InterPro" id="IPR020472">
    <property type="entry name" value="WD40_PAC1"/>
</dbReference>
<dbReference type="GO" id="GO:0005829">
    <property type="term" value="C:cytosol"/>
    <property type="evidence" value="ECO:0007669"/>
    <property type="project" value="UniProtKB-ARBA"/>
</dbReference>
<dbReference type="Pfam" id="PF08477">
    <property type="entry name" value="Roc"/>
    <property type="match status" value="1"/>
</dbReference>
<dbReference type="Gene3D" id="3.40.50.300">
    <property type="entry name" value="P-loop containing nucleotide triphosphate hydrolases"/>
    <property type="match status" value="1"/>
</dbReference>
<evidence type="ECO:0000256" key="9">
    <source>
        <dbReference type="ARBA" id="ARBA00048679"/>
    </source>
</evidence>
<dbReference type="SUPFAM" id="SSF52200">
    <property type="entry name" value="Toll/Interleukin receptor TIR domain"/>
    <property type="match status" value="1"/>
</dbReference>
<evidence type="ECO:0000256" key="6">
    <source>
        <dbReference type="ARBA" id="ARBA00022777"/>
    </source>
</evidence>
<comment type="catalytic activity">
    <reaction evidence="8">
        <text>L-threonyl-[protein] + ATP = O-phospho-L-threonyl-[protein] + ADP + H(+)</text>
        <dbReference type="Rhea" id="RHEA:46608"/>
        <dbReference type="Rhea" id="RHEA-COMP:11060"/>
        <dbReference type="Rhea" id="RHEA-COMP:11605"/>
        <dbReference type="ChEBI" id="CHEBI:15378"/>
        <dbReference type="ChEBI" id="CHEBI:30013"/>
        <dbReference type="ChEBI" id="CHEBI:30616"/>
        <dbReference type="ChEBI" id="CHEBI:61977"/>
        <dbReference type="ChEBI" id="CHEBI:456216"/>
        <dbReference type="EC" id="2.7.11.1"/>
    </reaction>
</comment>
<dbReference type="GO" id="GO:0007165">
    <property type="term" value="P:signal transduction"/>
    <property type="evidence" value="ECO:0007669"/>
    <property type="project" value="InterPro"/>
</dbReference>
<dbReference type="InterPro" id="IPR000157">
    <property type="entry name" value="TIR_dom"/>
</dbReference>
<dbReference type="Pfam" id="PF00400">
    <property type="entry name" value="WD40"/>
    <property type="match status" value="2"/>
</dbReference>
<dbReference type="InterPro" id="IPR020859">
    <property type="entry name" value="ROC"/>
</dbReference>
<dbReference type="PROSITE" id="PS51424">
    <property type="entry name" value="ROC"/>
    <property type="match status" value="1"/>
</dbReference>
<dbReference type="InterPro" id="IPR001680">
    <property type="entry name" value="WD40_rpt"/>
</dbReference>
<dbReference type="InterPro" id="IPR015943">
    <property type="entry name" value="WD40/YVTN_repeat-like_dom_sf"/>
</dbReference>
<keyword evidence="7" id="KW-0067">ATP-binding</keyword>
<comment type="catalytic activity">
    <reaction evidence="9">
        <text>L-seryl-[protein] + ATP = O-phospho-L-seryl-[protein] + ADP + H(+)</text>
        <dbReference type="Rhea" id="RHEA:17989"/>
        <dbReference type="Rhea" id="RHEA-COMP:9863"/>
        <dbReference type="Rhea" id="RHEA-COMP:11604"/>
        <dbReference type="ChEBI" id="CHEBI:15378"/>
        <dbReference type="ChEBI" id="CHEBI:29999"/>
        <dbReference type="ChEBI" id="CHEBI:30616"/>
        <dbReference type="ChEBI" id="CHEBI:83421"/>
        <dbReference type="ChEBI" id="CHEBI:456216"/>
        <dbReference type="EC" id="2.7.11.1"/>
    </reaction>
</comment>
<proteinExistence type="predicted"/>
<evidence type="ECO:0000313" key="14">
    <source>
        <dbReference type="Proteomes" id="UP000241890"/>
    </source>
</evidence>
<gene>
    <name evidence="13" type="ORF">FCC1311_090482</name>
</gene>
<dbReference type="InParanoid" id="A0A2R5GVY0"/>
<keyword evidence="6" id="KW-0418">Kinase</keyword>
<evidence type="ECO:0000256" key="3">
    <source>
        <dbReference type="ARBA" id="ARBA00022679"/>
    </source>
</evidence>
<evidence type="ECO:0000256" key="10">
    <source>
        <dbReference type="PROSITE-ProRule" id="PRU00221"/>
    </source>
</evidence>
<comment type="caution">
    <text evidence="13">The sequence shown here is derived from an EMBL/GenBank/DDBJ whole genome shotgun (WGS) entry which is preliminary data.</text>
</comment>
<evidence type="ECO:0000256" key="4">
    <source>
        <dbReference type="ARBA" id="ARBA00022737"/>
    </source>
</evidence>
<dbReference type="InterPro" id="IPR019775">
    <property type="entry name" value="WD40_repeat_CS"/>
</dbReference>
<dbReference type="CDD" id="cd00200">
    <property type="entry name" value="WD40"/>
    <property type="match status" value="1"/>
</dbReference>
<dbReference type="GO" id="GO:0005524">
    <property type="term" value="F:ATP binding"/>
    <property type="evidence" value="ECO:0007669"/>
    <property type="project" value="UniProtKB-KW"/>
</dbReference>
<evidence type="ECO:0000256" key="1">
    <source>
        <dbReference type="ARBA" id="ARBA00012513"/>
    </source>
</evidence>
<dbReference type="SMART" id="SM00255">
    <property type="entry name" value="TIR"/>
    <property type="match status" value="1"/>
</dbReference>
<keyword evidence="5" id="KW-0547">Nucleotide-binding</keyword>